<evidence type="ECO:0000259" key="2">
    <source>
        <dbReference type="Pfam" id="PF01695"/>
    </source>
</evidence>
<dbReference type="HOGENOM" id="CLU_936581_0_0_7"/>
<feature type="domain" description="IstB-like ATP-binding" evidence="2">
    <location>
        <begin position="46"/>
        <end position="160"/>
    </location>
</feature>
<dbReference type="eggNOG" id="COG1484">
    <property type="taxonomic scope" value="Bacteria"/>
</dbReference>
<dbReference type="Proteomes" id="UP000002139">
    <property type="component" value="Chromosome"/>
</dbReference>
<dbReference type="Pfam" id="PF01695">
    <property type="entry name" value="IstB_IS21"/>
    <property type="match status" value="1"/>
</dbReference>
<evidence type="ECO:0000313" key="4">
    <source>
        <dbReference type="Proteomes" id="UP000002139"/>
    </source>
</evidence>
<keyword evidence="3" id="KW-0547">Nucleotide-binding</keyword>
<dbReference type="STRING" id="448385.sce6142"/>
<sequence length="297" mass="32964">MSAAIYTPEMGAWITALLSEWKLPTAAGELVRPLVAGGHGEALGVVAEVLELEAAERKERRTNRLRRASKLPPGKTFDTLDKTRVSQSALLRVQELSRGDFVDHAGNLLLFGMPGVSKSHLACALVDAGRSVLFTPTYQLVQQLLAARRDLSLPRALRALDVFDAILHVLPPTSSTCRGSSACSKRRSRSTPRCGSGIRAARYPPVEGGDLEMRIFNELGVEDRRRCRSERRQNALLFNQLGYRETGRGIYRLGEEHVFHAGDARLNQDKSALDPQQQRPPALPQRLLSQRPRLFVR</sequence>
<name>A9GGC5_SORC5</name>
<dbReference type="InterPro" id="IPR027417">
    <property type="entry name" value="P-loop_NTPase"/>
</dbReference>
<feature type="compositionally biased region" description="Low complexity" evidence="1">
    <location>
        <begin position="273"/>
        <end position="297"/>
    </location>
</feature>
<dbReference type="InterPro" id="IPR002611">
    <property type="entry name" value="IstB_ATP-bd"/>
</dbReference>
<keyword evidence="3" id="KW-0067">ATP-binding</keyword>
<dbReference type="KEGG" id="scl:sce6142"/>
<protein>
    <submittedName>
        <fullName evidence="3">IstB-like ATP-binding protein</fullName>
    </submittedName>
</protein>
<dbReference type="EMBL" id="AM746676">
    <property type="protein sequence ID" value="CAN96309.1"/>
    <property type="molecule type" value="Genomic_DNA"/>
</dbReference>
<dbReference type="GO" id="GO:0005524">
    <property type="term" value="F:ATP binding"/>
    <property type="evidence" value="ECO:0007669"/>
    <property type="project" value="UniProtKB-KW"/>
</dbReference>
<evidence type="ECO:0000313" key="3">
    <source>
        <dbReference type="EMBL" id="CAN96309.1"/>
    </source>
</evidence>
<proteinExistence type="predicted"/>
<keyword evidence="4" id="KW-1185">Reference proteome</keyword>
<dbReference type="Gene3D" id="3.40.50.300">
    <property type="entry name" value="P-loop containing nucleotide triphosphate hydrolases"/>
    <property type="match status" value="1"/>
</dbReference>
<feature type="region of interest" description="Disordered" evidence="1">
    <location>
        <begin position="270"/>
        <end position="297"/>
    </location>
</feature>
<organism evidence="3 4">
    <name type="scientific">Sorangium cellulosum (strain So ce56)</name>
    <name type="common">Polyangium cellulosum (strain So ce56)</name>
    <dbReference type="NCBI Taxonomy" id="448385"/>
    <lineage>
        <taxon>Bacteria</taxon>
        <taxon>Pseudomonadati</taxon>
        <taxon>Myxococcota</taxon>
        <taxon>Polyangia</taxon>
        <taxon>Polyangiales</taxon>
        <taxon>Polyangiaceae</taxon>
        <taxon>Sorangium</taxon>
    </lineage>
</organism>
<gene>
    <name evidence="3" type="ordered locus">sce6142</name>
</gene>
<dbReference type="AlphaFoldDB" id="A9GGC5"/>
<accession>A9GGC5</accession>
<dbReference type="BioCyc" id="SCEL448385:SCE_RS49415-MONOMER"/>
<reference evidence="3 4" key="1">
    <citation type="journal article" date="2007" name="Nat. Biotechnol.">
        <title>Complete genome sequence of the myxobacterium Sorangium cellulosum.</title>
        <authorList>
            <person name="Schneiker S."/>
            <person name="Perlova O."/>
            <person name="Kaiser O."/>
            <person name="Gerth K."/>
            <person name="Alici A."/>
            <person name="Altmeyer M.O."/>
            <person name="Bartels D."/>
            <person name="Bekel T."/>
            <person name="Beyer S."/>
            <person name="Bode E."/>
            <person name="Bode H.B."/>
            <person name="Bolten C.J."/>
            <person name="Choudhuri J.V."/>
            <person name="Doss S."/>
            <person name="Elnakady Y.A."/>
            <person name="Frank B."/>
            <person name="Gaigalat L."/>
            <person name="Goesmann A."/>
            <person name="Groeger C."/>
            <person name="Gross F."/>
            <person name="Jelsbak L."/>
            <person name="Jelsbak L."/>
            <person name="Kalinowski J."/>
            <person name="Kegler C."/>
            <person name="Knauber T."/>
            <person name="Konietzny S."/>
            <person name="Kopp M."/>
            <person name="Krause L."/>
            <person name="Krug D."/>
            <person name="Linke B."/>
            <person name="Mahmud T."/>
            <person name="Martinez-Arias R."/>
            <person name="McHardy A.C."/>
            <person name="Merai M."/>
            <person name="Meyer F."/>
            <person name="Mormann S."/>
            <person name="Munoz-Dorado J."/>
            <person name="Perez J."/>
            <person name="Pradella S."/>
            <person name="Rachid S."/>
            <person name="Raddatz G."/>
            <person name="Rosenau F."/>
            <person name="Rueckert C."/>
            <person name="Sasse F."/>
            <person name="Scharfe M."/>
            <person name="Schuster S.C."/>
            <person name="Suen G."/>
            <person name="Treuner-Lange A."/>
            <person name="Velicer G.J."/>
            <person name="Vorholter F.-J."/>
            <person name="Weissman K.J."/>
            <person name="Welch R.D."/>
            <person name="Wenzel S.C."/>
            <person name="Whitworth D.E."/>
            <person name="Wilhelm S."/>
            <person name="Wittmann C."/>
            <person name="Bloecker H."/>
            <person name="Puehler A."/>
            <person name="Mueller R."/>
        </authorList>
    </citation>
    <scope>NUCLEOTIDE SEQUENCE [LARGE SCALE GENOMIC DNA]</scope>
    <source>
        <strain evidence="4">So ce56</strain>
    </source>
</reference>
<evidence type="ECO:0000256" key="1">
    <source>
        <dbReference type="SAM" id="MobiDB-lite"/>
    </source>
</evidence>